<sequence>MSAQNVTDQLSAGRILAELAHQALAWQHRLGVSFRPDQGDLGVYLDGDHLGTVAILGGRRVYVVALGQGRVTALPPGELPEDPIALADVERWRTQQAEEVGQLPEEIGDYTLARIRAAADLQRRLSRAAHAKDLPEPVLLVDEMALYAPESSEALGSDQVNCRSAEQN</sequence>
<accession>A0A7W7W0W9</accession>
<reference evidence="1 2" key="1">
    <citation type="submission" date="2020-08" db="EMBL/GenBank/DDBJ databases">
        <title>Sequencing the genomes of 1000 actinobacteria strains.</title>
        <authorList>
            <person name="Klenk H.-P."/>
        </authorList>
    </citation>
    <scope>NUCLEOTIDE SEQUENCE [LARGE SCALE GENOMIC DNA]</scope>
    <source>
        <strain evidence="1 2">DSM 41654</strain>
    </source>
</reference>
<comment type="caution">
    <text evidence="1">The sequence shown here is derived from an EMBL/GenBank/DDBJ whole genome shotgun (WGS) entry which is preliminary data.</text>
</comment>
<dbReference type="Proteomes" id="UP000540506">
    <property type="component" value="Unassembled WGS sequence"/>
</dbReference>
<evidence type="ECO:0000313" key="1">
    <source>
        <dbReference type="EMBL" id="MBB4929085.1"/>
    </source>
</evidence>
<keyword evidence="2" id="KW-1185">Reference proteome</keyword>
<proteinExistence type="predicted"/>
<dbReference type="AlphaFoldDB" id="A0A7W7W0W9"/>
<gene>
    <name evidence="1" type="ORF">FHR34_008184</name>
</gene>
<evidence type="ECO:0000313" key="2">
    <source>
        <dbReference type="Proteomes" id="UP000540506"/>
    </source>
</evidence>
<name>A0A7W7W0W9_KITKI</name>
<dbReference type="EMBL" id="JACHJV010000004">
    <property type="protein sequence ID" value="MBB4929085.1"/>
    <property type="molecule type" value="Genomic_DNA"/>
</dbReference>
<protein>
    <submittedName>
        <fullName evidence="1">Uncharacterized protein</fullName>
    </submittedName>
</protein>
<organism evidence="1 2">
    <name type="scientific">Kitasatospora kifunensis</name>
    <name type="common">Streptomyces kifunensis</name>
    <dbReference type="NCBI Taxonomy" id="58351"/>
    <lineage>
        <taxon>Bacteria</taxon>
        <taxon>Bacillati</taxon>
        <taxon>Actinomycetota</taxon>
        <taxon>Actinomycetes</taxon>
        <taxon>Kitasatosporales</taxon>
        <taxon>Streptomycetaceae</taxon>
        <taxon>Kitasatospora</taxon>
    </lineage>
</organism>
<dbReference type="RefSeq" id="WP_184947079.1">
    <property type="nucleotide sequence ID" value="NZ_JACHJV010000004.1"/>
</dbReference>